<reference evidence="5" key="2">
    <citation type="submission" date="2020-09" db="EMBL/GenBank/DDBJ databases">
        <authorList>
            <person name="Sun Q."/>
            <person name="Kim S."/>
        </authorList>
    </citation>
    <scope>NUCLEOTIDE SEQUENCE</scope>
    <source>
        <strain evidence="5">KCTC 32437</strain>
    </source>
</reference>
<evidence type="ECO:0000259" key="4">
    <source>
        <dbReference type="Pfam" id="PF00496"/>
    </source>
</evidence>
<reference evidence="5" key="1">
    <citation type="journal article" date="2014" name="Int. J. Syst. Evol. Microbiol.">
        <title>Complete genome sequence of Corynebacterium casei LMG S-19264T (=DSM 44701T), isolated from a smear-ripened cheese.</title>
        <authorList>
            <consortium name="US DOE Joint Genome Institute (JGI-PGF)"/>
            <person name="Walter F."/>
            <person name="Albersmeier A."/>
            <person name="Kalinowski J."/>
            <person name="Ruckert C."/>
        </authorList>
    </citation>
    <scope>NUCLEOTIDE SEQUENCE</scope>
    <source>
        <strain evidence="5">KCTC 32437</strain>
    </source>
</reference>
<dbReference type="RefSeq" id="WP_244640107.1">
    <property type="nucleotide sequence ID" value="NZ_BMZE01000002.1"/>
</dbReference>
<dbReference type="InterPro" id="IPR039424">
    <property type="entry name" value="SBP_5"/>
</dbReference>
<evidence type="ECO:0000256" key="1">
    <source>
        <dbReference type="ARBA" id="ARBA00004418"/>
    </source>
</evidence>
<dbReference type="GO" id="GO:1904680">
    <property type="term" value="F:peptide transmembrane transporter activity"/>
    <property type="evidence" value="ECO:0007669"/>
    <property type="project" value="TreeGrafter"/>
</dbReference>
<protein>
    <submittedName>
        <fullName evidence="5">Peptide ABC transporter substrate-binding protein</fullName>
    </submittedName>
</protein>
<dbReference type="Pfam" id="PF00496">
    <property type="entry name" value="SBP_bac_5"/>
    <property type="match status" value="1"/>
</dbReference>
<comment type="subcellular location">
    <subcellularLocation>
        <location evidence="1">Periplasm</location>
    </subcellularLocation>
</comment>
<evidence type="ECO:0000313" key="6">
    <source>
        <dbReference type="Proteomes" id="UP000646579"/>
    </source>
</evidence>
<evidence type="ECO:0000256" key="2">
    <source>
        <dbReference type="ARBA" id="ARBA00005695"/>
    </source>
</evidence>
<keyword evidence="6" id="KW-1185">Reference proteome</keyword>
<feature type="signal peptide" evidence="3">
    <location>
        <begin position="1"/>
        <end position="37"/>
    </location>
</feature>
<evidence type="ECO:0000256" key="3">
    <source>
        <dbReference type="SAM" id="SignalP"/>
    </source>
</evidence>
<dbReference type="AlphaFoldDB" id="A0A918S5X4"/>
<dbReference type="Gene3D" id="3.10.105.10">
    <property type="entry name" value="Dipeptide-binding Protein, Domain 3"/>
    <property type="match status" value="1"/>
</dbReference>
<dbReference type="GO" id="GO:0030288">
    <property type="term" value="C:outer membrane-bounded periplasmic space"/>
    <property type="evidence" value="ECO:0007669"/>
    <property type="project" value="UniProtKB-ARBA"/>
</dbReference>
<gene>
    <name evidence="5" type="ORF">GCM10007989_20970</name>
</gene>
<keyword evidence="3" id="KW-0732">Signal</keyword>
<accession>A0A918S5X4</accession>
<proteinExistence type="inferred from homology"/>
<comment type="caution">
    <text evidence="5">The sequence shown here is derived from an EMBL/GenBank/DDBJ whole genome shotgun (WGS) entry which is preliminary data.</text>
</comment>
<dbReference type="InterPro" id="IPR000914">
    <property type="entry name" value="SBP_5_dom"/>
</dbReference>
<dbReference type="EMBL" id="BMZE01000002">
    <property type="protein sequence ID" value="GHA25099.1"/>
    <property type="molecule type" value="Genomic_DNA"/>
</dbReference>
<dbReference type="Gene3D" id="3.40.190.10">
    <property type="entry name" value="Periplasmic binding protein-like II"/>
    <property type="match status" value="1"/>
</dbReference>
<feature type="chain" id="PRO_5036884547" evidence="3">
    <location>
        <begin position="38"/>
        <end position="642"/>
    </location>
</feature>
<evidence type="ECO:0000313" key="5">
    <source>
        <dbReference type="EMBL" id="GHA25099.1"/>
    </source>
</evidence>
<dbReference type="PANTHER" id="PTHR30290">
    <property type="entry name" value="PERIPLASMIC BINDING COMPONENT OF ABC TRANSPORTER"/>
    <property type="match status" value="1"/>
</dbReference>
<dbReference type="PANTHER" id="PTHR30290:SF65">
    <property type="entry name" value="MONOACYL PHOSPHATIDYLINOSITOL TETRAMANNOSIDE-BINDING PROTEIN LPQW-RELATED"/>
    <property type="match status" value="1"/>
</dbReference>
<name>A0A918S5X4_9HYPH</name>
<organism evidence="5 6">
    <name type="scientific">Devosia pacifica</name>
    <dbReference type="NCBI Taxonomy" id="1335967"/>
    <lineage>
        <taxon>Bacteria</taxon>
        <taxon>Pseudomonadati</taxon>
        <taxon>Pseudomonadota</taxon>
        <taxon>Alphaproteobacteria</taxon>
        <taxon>Hyphomicrobiales</taxon>
        <taxon>Devosiaceae</taxon>
        <taxon>Devosia</taxon>
    </lineage>
</organism>
<dbReference type="PIRSF" id="PIRSF002741">
    <property type="entry name" value="MppA"/>
    <property type="match status" value="1"/>
</dbReference>
<sequence>MTRFLKPRRLGPAFAAGLTLAMGTTMLSGVALTPALAQEMTDVGTPRAETLIVDMLNARVGNPTNMNMYQQGVTTNHGLHQLATSQLYDIDTAAGEQIPGLAAEMPEALNDDYTQFRVPLREGLTWSDGEPFTADDVIYTDQMLRDTPELAYSAAYTDQIASIRKVDDYTVEIETTRPTPRLSIVLGSVIYGNAFIVVPEHIWSEEDPATFTNFPPVTISAYKFAENDPNGTWFLWEKREDWENTDVGQLIGEPDPQYVLFRSYGTEERRVLAMAADDIDILTDISPESLDILRRQNENVRGWFTDFPFANLDDPCERGMHFNTSVAPYDDAKTRWALALAMDIERASIATYSGMMRASPLAIPPTSVLMDTYHQPMAEWLAAFELEDGYQPFNPDYAVDLAERLRSEGIENIPEDAEEARELFGVGWWKHDPEQATKLLEEAGFTQDGGQWVKPDGEPWTITILAPADFEVQSQRLAFAVANEWSQFGVPTNVQQMQAGAFFTAENTGDYEVGSYWGSSCAITPDLFVDMEGWHQDYVRDNGTPASSNQARYVNEDLSALIDELRAIPADDEEIVPIGTEILKEMVEGLPAIEMFGTSKFVPVNETYWTNYPSADNYYEGPWWWWSNFKFIVAQIEPAASE</sequence>
<feature type="domain" description="Solute-binding protein family 5" evidence="4">
    <location>
        <begin position="98"/>
        <end position="528"/>
    </location>
</feature>
<dbReference type="Proteomes" id="UP000646579">
    <property type="component" value="Unassembled WGS sequence"/>
</dbReference>
<comment type="similarity">
    <text evidence="2">Belongs to the bacterial solute-binding protein 5 family.</text>
</comment>
<dbReference type="CDD" id="cd08509">
    <property type="entry name" value="PBP2_TmCBP_oligosaccharides_like"/>
    <property type="match status" value="1"/>
</dbReference>
<dbReference type="GO" id="GO:0015833">
    <property type="term" value="P:peptide transport"/>
    <property type="evidence" value="ECO:0007669"/>
    <property type="project" value="TreeGrafter"/>
</dbReference>
<dbReference type="InterPro" id="IPR030678">
    <property type="entry name" value="Peptide/Ni-bd"/>
</dbReference>
<dbReference type="GO" id="GO:0043190">
    <property type="term" value="C:ATP-binding cassette (ABC) transporter complex"/>
    <property type="evidence" value="ECO:0007669"/>
    <property type="project" value="InterPro"/>
</dbReference>
<dbReference type="SUPFAM" id="SSF53850">
    <property type="entry name" value="Periplasmic binding protein-like II"/>
    <property type="match status" value="1"/>
</dbReference>